<evidence type="ECO:0000313" key="2">
    <source>
        <dbReference type="Proteomes" id="UP000201341"/>
    </source>
</evidence>
<protein>
    <submittedName>
        <fullName evidence="1">Uncharacterized protein</fullName>
    </submittedName>
</protein>
<name>A0A1X9SJX4_9VIRU</name>
<proteinExistence type="predicted"/>
<accession>A0A1X9SJX4</accession>
<sequence length="65" mass="7487">MIKDIDLVKIKILTKWLYDIVEEVANNKALNDEDIIELLMSAKGIMSDIDKEIVIIVKENSQNKK</sequence>
<dbReference type="Proteomes" id="UP000201341">
    <property type="component" value="Segment"/>
</dbReference>
<keyword evidence="2" id="KW-1185">Reference proteome</keyword>
<dbReference type="GeneID" id="32878850"/>
<dbReference type="EMBL" id="KY744231">
    <property type="protein sequence ID" value="ARQ96541.1"/>
    <property type="molecule type" value="Genomic_DNA"/>
</dbReference>
<dbReference type="KEGG" id="vg:32878850"/>
<organism evidence="1 2">
    <name type="scientific">Sulfolobus islandicus rod-shaped virus 4</name>
    <dbReference type="NCBI Taxonomy" id="1983547"/>
    <lineage>
        <taxon>Viruses</taxon>
        <taxon>Adnaviria</taxon>
        <taxon>Zilligvirae</taxon>
        <taxon>Taleaviricota</taxon>
        <taxon>Tokiviricetes</taxon>
        <taxon>Ligamenvirales</taxon>
        <taxon>Rudiviridae</taxon>
        <taxon>Usarudivirus</taxon>
        <taxon>Usarudivirus yellowstonense</taxon>
        <taxon>Usarudivirus SIRV4</taxon>
    </lineage>
</organism>
<reference evidence="1 2" key="1">
    <citation type="journal article" date="2017" name="Viruses">
        <title>Differentiation and structure in Sulfolobus islandicus rod-shaped virus populations.</title>
        <authorList>
            <person name="Bautista M.A."/>
            <person name="Black J.A."/>
            <person name="Youngblut N.D."/>
            <person name="Whitaker R.J."/>
        </authorList>
    </citation>
    <scope>NUCLEOTIDE SEQUENCE [LARGE SCALE GENOMIC DNA]</scope>
</reference>
<dbReference type="RefSeq" id="YP_009362943.1">
    <property type="nucleotide sequence ID" value="NC_034628.1"/>
</dbReference>
<evidence type="ECO:0000313" key="1">
    <source>
        <dbReference type="EMBL" id="ARQ96541.1"/>
    </source>
</evidence>